<protein>
    <submittedName>
        <fullName evidence="5">Transcriptional regulator, HxlR family</fullName>
    </submittedName>
</protein>
<dbReference type="PANTHER" id="PTHR33204:SF18">
    <property type="entry name" value="TRANSCRIPTIONAL REGULATORY PROTEIN"/>
    <property type="match status" value="1"/>
</dbReference>
<evidence type="ECO:0000313" key="6">
    <source>
        <dbReference type="Proteomes" id="UP000184440"/>
    </source>
</evidence>
<dbReference type="Proteomes" id="UP000184440">
    <property type="component" value="Unassembled WGS sequence"/>
</dbReference>
<dbReference type="InterPro" id="IPR002577">
    <property type="entry name" value="HTH_HxlR"/>
</dbReference>
<keyword evidence="1" id="KW-0805">Transcription regulation</keyword>
<keyword evidence="2" id="KW-0238">DNA-binding</keyword>
<dbReference type="Pfam" id="PF01638">
    <property type="entry name" value="HxlR"/>
    <property type="match status" value="1"/>
</dbReference>
<dbReference type="Gene3D" id="1.10.10.10">
    <property type="entry name" value="Winged helix-like DNA-binding domain superfamily/Winged helix DNA-binding domain"/>
    <property type="match status" value="1"/>
</dbReference>
<organism evidence="5 6">
    <name type="scientific">Cryptosporangium aurantiacum</name>
    <dbReference type="NCBI Taxonomy" id="134849"/>
    <lineage>
        <taxon>Bacteria</taxon>
        <taxon>Bacillati</taxon>
        <taxon>Actinomycetota</taxon>
        <taxon>Actinomycetes</taxon>
        <taxon>Cryptosporangiales</taxon>
        <taxon>Cryptosporangiaceae</taxon>
        <taxon>Cryptosporangium</taxon>
    </lineage>
</organism>
<dbReference type="InterPro" id="IPR036527">
    <property type="entry name" value="SCP2_sterol-bd_dom_sf"/>
</dbReference>
<dbReference type="STRING" id="134849.SAMN05443668_12281"/>
<sequence>MTQQRAYGQFCGLARGLEIAGERWALLIVRDLLVGPRRYTDLRRGLPRIPTNILAARLKELEAAGVVERTVLPRPAGSVVYRLTEYGADLEPVVIALSRWGARALGEPREEEIVTPASMIMAMRTTFRAERAEGVTVDYELRMGEIALHLRVEDGALAAAEGPSPEPDLVIEAGPAIRALMAREVTPKEAIADGSVAVTGDPALLDRFVELFAI</sequence>
<dbReference type="PANTHER" id="PTHR33204">
    <property type="entry name" value="TRANSCRIPTIONAL REGULATOR, MARR FAMILY"/>
    <property type="match status" value="1"/>
</dbReference>
<dbReference type="OrthoDB" id="9792527at2"/>
<dbReference type="SUPFAM" id="SSF55718">
    <property type="entry name" value="SCP-like"/>
    <property type="match status" value="1"/>
</dbReference>
<evidence type="ECO:0000259" key="4">
    <source>
        <dbReference type="PROSITE" id="PS51118"/>
    </source>
</evidence>
<dbReference type="Pfam" id="PF02036">
    <property type="entry name" value="SCP2"/>
    <property type="match status" value="1"/>
</dbReference>
<evidence type="ECO:0000256" key="1">
    <source>
        <dbReference type="ARBA" id="ARBA00023015"/>
    </source>
</evidence>
<dbReference type="AlphaFoldDB" id="A0A1M7RM02"/>
<proteinExistence type="predicted"/>
<dbReference type="SUPFAM" id="SSF46785">
    <property type="entry name" value="Winged helix' DNA-binding domain"/>
    <property type="match status" value="1"/>
</dbReference>
<dbReference type="InterPro" id="IPR036388">
    <property type="entry name" value="WH-like_DNA-bd_sf"/>
</dbReference>
<keyword evidence="6" id="KW-1185">Reference proteome</keyword>
<keyword evidence="3" id="KW-0804">Transcription</keyword>
<dbReference type="EMBL" id="FRCS01000022">
    <property type="protein sequence ID" value="SHN47343.1"/>
    <property type="molecule type" value="Genomic_DNA"/>
</dbReference>
<evidence type="ECO:0000256" key="2">
    <source>
        <dbReference type="ARBA" id="ARBA00023125"/>
    </source>
</evidence>
<reference evidence="5 6" key="1">
    <citation type="submission" date="2016-11" db="EMBL/GenBank/DDBJ databases">
        <authorList>
            <person name="Jaros S."/>
            <person name="Januszkiewicz K."/>
            <person name="Wedrychowicz H."/>
        </authorList>
    </citation>
    <scope>NUCLEOTIDE SEQUENCE [LARGE SCALE GENOMIC DNA]</scope>
    <source>
        <strain evidence="5 6">DSM 46144</strain>
    </source>
</reference>
<dbReference type="InterPro" id="IPR003033">
    <property type="entry name" value="SCP2_sterol-bd_dom"/>
</dbReference>
<evidence type="ECO:0000313" key="5">
    <source>
        <dbReference type="EMBL" id="SHN47343.1"/>
    </source>
</evidence>
<dbReference type="Gene3D" id="3.30.1050.10">
    <property type="entry name" value="SCP2 sterol-binding domain"/>
    <property type="match status" value="1"/>
</dbReference>
<feature type="domain" description="HTH hxlR-type" evidence="4">
    <location>
        <begin position="11"/>
        <end position="109"/>
    </location>
</feature>
<name>A0A1M7RM02_9ACTN</name>
<evidence type="ECO:0000256" key="3">
    <source>
        <dbReference type="ARBA" id="ARBA00023163"/>
    </source>
</evidence>
<dbReference type="InterPro" id="IPR036390">
    <property type="entry name" value="WH_DNA-bd_sf"/>
</dbReference>
<accession>A0A1M7RM02</accession>
<dbReference type="GO" id="GO:0003677">
    <property type="term" value="F:DNA binding"/>
    <property type="evidence" value="ECO:0007669"/>
    <property type="project" value="UniProtKB-KW"/>
</dbReference>
<dbReference type="PROSITE" id="PS51118">
    <property type="entry name" value="HTH_HXLR"/>
    <property type="match status" value="1"/>
</dbReference>
<dbReference type="RefSeq" id="WP_073265097.1">
    <property type="nucleotide sequence ID" value="NZ_FRCS01000022.1"/>
</dbReference>
<gene>
    <name evidence="5" type="ORF">SAMN05443668_12281</name>
</gene>